<dbReference type="EMBL" id="JAVRHY010000008">
    <property type="protein sequence ID" value="MDT0618869.1"/>
    <property type="molecule type" value="Genomic_DNA"/>
</dbReference>
<keyword evidence="3" id="KW-1185">Reference proteome</keyword>
<feature type="chain" id="PRO_5046904616" evidence="1">
    <location>
        <begin position="20"/>
        <end position="257"/>
    </location>
</feature>
<comment type="caution">
    <text evidence="2">The sequence shown here is derived from an EMBL/GenBank/DDBJ whole genome shotgun (WGS) entry which is preliminary data.</text>
</comment>
<dbReference type="InterPro" id="IPR007788">
    <property type="entry name" value="QCT"/>
</dbReference>
<dbReference type="RefSeq" id="WP_311659094.1">
    <property type="nucleotide sequence ID" value="NZ_JAVRHY010000008.1"/>
</dbReference>
<dbReference type="Proteomes" id="UP001259982">
    <property type="component" value="Unassembled WGS sequence"/>
</dbReference>
<gene>
    <name evidence="2" type="ORF">RM531_10325</name>
</gene>
<dbReference type="InterPro" id="IPR015943">
    <property type="entry name" value="WD40/YVTN_repeat-like_dom_sf"/>
</dbReference>
<evidence type="ECO:0000256" key="1">
    <source>
        <dbReference type="SAM" id="SignalP"/>
    </source>
</evidence>
<organism evidence="2 3">
    <name type="scientific">Spectribacter acetivorans</name>
    <dbReference type="NCBI Taxonomy" id="3075603"/>
    <lineage>
        <taxon>Bacteria</taxon>
        <taxon>Pseudomonadati</taxon>
        <taxon>Pseudomonadota</taxon>
        <taxon>Gammaproteobacteria</taxon>
        <taxon>Salinisphaerales</taxon>
        <taxon>Salinisphaeraceae</taxon>
        <taxon>Spectribacter</taxon>
    </lineage>
</organism>
<name>A0ABU3B9G5_9GAMM</name>
<sequence length="257" mass="28492">MRRSLTILMGLALGLAAEATPVQYTVEIAARYPHDPGAYTQGLIWHDGHLLESTGRYGESTLRRITLENGEVEHSVSLDRDRFGEGLARVGDRLIQLTWKAGRGLIYNADTLERVGRFDYAGEGWGLTYDGEHLIMSDGSDELQRLDPDSFEVKSRLSVHVDGQPIRRLNELEMVDDQIWANVYGTDLIARIDPASGAVVGTINAALLREQLPAGYQVDVFNGIAHDPATDRLFVTGKYWPRLFEIRVVPSAGASDK</sequence>
<evidence type="ECO:0000313" key="2">
    <source>
        <dbReference type="EMBL" id="MDT0618869.1"/>
    </source>
</evidence>
<dbReference type="Pfam" id="PF05096">
    <property type="entry name" value="Glu_cyclase_2"/>
    <property type="match status" value="1"/>
</dbReference>
<keyword evidence="1" id="KW-0732">Signal</keyword>
<dbReference type="SUPFAM" id="SSF50969">
    <property type="entry name" value="YVTN repeat-like/Quinoprotein amine dehydrogenase"/>
    <property type="match status" value="1"/>
</dbReference>
<proteinExistence type="predicted"/>
<dbReference type="Gene3D" id="2.130.10.10">
    <property type="entry name" value="YVTN repeat-like/Quinoprotein amine dehydrogenase"/>
    <property type="match status" value="1"/>
</dbReference>
<dbReference type="PANTHER" id="PTHR31270">
    <property type="entry name" value="GLUTAMINYL-PEPTIDE CYCLOTRANSFERASE"/>
    <property type="match status" value="1"/>
</dbReference>
<dbReference type="PANTHER" id="PTHR31270:SF1">
    <property type="entry name" value="GLUTAMINYL-PEPTIDE CYCLOTRANSFERASE"/>
    <property type="match status" value="1"/>
</dbReference>
<accession>A0ABU3B9G5</accession>
<evidence type="ECO:0000313" key="3">
    <source>
        <dbReference type="Proteomes" id="UP001259982"/>
    </source>
</evidence>
<protein>
    <submittedName>
        <fullName evidence="2">Glutaminyl-peptide cyclotransferase</fullName>
    </submittedName>
</protein>
<feature type="signal peptide" evidence="1">
    <location>
        <begin position="1"/>
        <end position="19"/>
    </location>
</feature>
<reference evidence="2 3" key="1">
    <citation type="submission" date="2023-09" db="EMBL/GenBank/DDBJ databases">
        <authorList>
            <person name="Rey-Velasco X."/>
        </authorList>
    </citation>
    <scope>NUCLEOTIDE SEQUENCE [LARGE SCALE GENOMIC DNA]</scope>
    <source>
        <strain evidence="2 3">P385</strain>
    </source>
</reference>
<dbReference type="InterPro" id="IPR011044">
    <property type="entry name" value="Quino_amine_DH_bsu"/>
</dbReference>